<dbReference type="Gramene" id="TraesWEE_scaffold_017220_01G000200.1">
    <property type="protein sequence ID" value="TraesWEE_scaffold_017220_01G000200.1"/>
    <property type="gene ID" value="TraesWEE_scaffold_017220_01G000200"/>
</dbReference>
<keyword evidence="5" id="KW-0418">Kinase</keyword>
<dbReference type="AlphaFoldDB" id="A0A3B6SPS2"/>
<dbReference type="InterPro" id="IPR011009">
    <property type="entry name" value="Kinase-like_dom_sf"/>
</dbReference>
<evidence type="ECO:0000256" key="6">
    <source>
        <dbReference type="ARBA" id="ARBA00022840"/>
    </source>
</evidence>
<dbReference type="Gramene" id="TraesCS7B02G460000.1">
    <property type="protein sequence ID" value="TraesCS7B02G460000.1"/>
    <property type="gene ID" value="TraesCS7B02G460000"/>
</dbReference>
<evidence type="ECO:0000313" key="11">
    <source>
        <dbReference type="Proteomes" id="UP000019116"/>
    </source>
</evidence>
<dbReference type="Proteomes" id="UP000019116">
    <property type="component" value="Chromosome 7B"/>
</dbReference>
<evidence type="ECO:0000256" key="4">
    <source>
        <dbReference type="ARBA" id="ARBA00022741"/>
    </source>
</evidence>
<dbReference type="Gene3D" id="1.10.510.10">
    <property type="entry name" value="Transferase(Phosphotransferase) domain 1"/>
    <property type="match status" value="1"/>
</dbReference>
<evidence type="ECO:0000256" key="1">
    <source>
        <dbReference type="ARBA" id="ARBA00012513"/>
    </source>
</evidence>
<feature type="domain" description="Protein kinase" evidence="9">
    <location>
        <begin position="32"/>
        <end position="249"/>
    </location>
</feature>
<evidence type="ECO:0000256" key="8">
    <source>
        <dbReference type="ARBA" id="ARBA00048679"/>
    </source>
</evidence>
<dbReference type="InterPro" id="IPR000719">
    <property type="entry name" value="Prot_kinase_dom"/>
</dbReference>
<reference evidence="10" key="2">
    <citation type="submission" date="2018-10" db="UniProtKB">
        <authorList>
            <consortium name="EnsemblPlants"/>
        </authorList>
    </citation>
    <scope>IDENTIFICATION</scope>
</reference>
<dbReference type="FunFam" id="1.10.510.10:FF:001023">
    <property type="entry name" value="Os07g0541700 protein"/>
    <property type="match status" value="1"/>
</dbReference>
<dbReference type="PANTHER" id="PTHR47975:SF50">
    <property type="entry name" value="PROTEIN KINASE DOMAIN-CONTAINING PROTEIN"/>
    <property type="match status" value="1"/>
</dbReference>
<dbReference type="PANTHER" id="PTHR47975">
    <property type="entry name" value="S-LOCUS LECTIN KINASE FAMILY PROTEIN"/>
    <property type="match status" value="1"/>
</dbReference>
<evidence type="ECO:0000256" key="7">
    <source>
        <dbReference type="ARBA" id="ARBA00047899"/>
    </source>
</evidence>
<dbReference type="GO" id="GO:0004674">
    <property type="term" value="F:protein serine/threonine kinase activity"/>
    <property type="evidence" value="ECO:0007669"/>
    <property type="project" value="UniProtKB-KW"/>
</dbReference>
<dbReference type="PROSITE" id="PS50011">
    <property type="entry name" value="PROTEIN_KINASE_DOM"/>
    <property type="match status" value="1"/>
</dbReference>
<dbReference type="GO" id="GO:0005524">
    <property type="term" value="F:ATP binding"/>
    <property type="evidence" value="ECO:0007669"/>
    <property type="project" value="UniProtKB-KW"/>
</dbReference>
<keyword evidence="2" id="KW-0723">Serine/threonine-protein kinase</keyword>
<comment type="catalytic activity">
    <reaction evidence="7">
        <text>L-threonyl-[protein] + ATP = O-phospho-L-threonyl-[protein] + ADP + H(+)</text>
        <dbReference type="Rhea" id="RHEA:46608"/>
        <dbReference type="Rhea" id="RHEA-COMP:11060"/>
        <dbReference type="Rhea" id="RHEA-COMP:11605"/>
        <dbReference type="ChEBI" id="CHEBI:15378"/>
        <dbReference type="ChEBI" id="CHEBI:30013"/>
        <dbReference type="ChEBI" id="CHEBI:30616"/>
        <dbReference type="ChEBI" id="CHEBI:61977"/>
        <dbReference type="ChEBI" id="CHEBI:456216"/>
        <dbReference type="EC" id="2.7.11.1"/>
    </reaction>
</comment>
<evidence type="ECO:0000256" key="3">
    <source>
        <dbReference type="ARBA" id="ARBA00022679"/>
    </source>
</evidence>
<keyword evidence="4" id="KW-0547">Nucleotide-binding</keyword>
<keyword evidence="3" id="KW-0808">Transferase</keyword>
<sequence>MATRSNSQDIRASPELPKQLPIDFLKKITNDFSAERKIGGGPFGSVYKGVVPDDGRVIAVKKLQENAPMPPDKTFNNEVQNIMALKHENIVELVGFCWETQKKLVQFNGSILRSYTGTKTAEAVSSAEPAIDWAVRFKIIKGICQGLLFLHKLDIPIIHMDLKPENILLDESMVPKIADFGLSRVFGQEQTRLYTQTVVGSYGYMAPEYLYRGEISAQSDIYSFGLLILEISTGEQNCKDKPTLSKKLY</sequence>
<protein>
    <recommendedName>
        <fullName evidence="1">non-specific serine/threonine protein kinase</fullName>
        <ecNumber evidence="1">2.7.11.1</ecNumber>
    </recommendedName>
</protein>
<dbReference type="PIRSF" id="PIRSF000654">
    <property type="entry name" value="Integrin-linked_kinase"/>
    <property type="match status" value="1"/>
</dbReference>
<dbReference type="PROSITE" id="PS00108">
    <property type="entry name" value="PROTEIN_KINASE_ST"/>
    <property type="match status" value="1"/>
</dbReference>
<name>A0A3B6SPS2_WHEAT</name>
<keyword evidence="11" id="KW-1185">Reference proteome</keyword>
<dbReference type="EnsemblPlants" id="TraesCS7B02G460000.1">
    <property type="protein sequence ID" value="TraesCS7B02G460000.1"/>
    <property type="gene ID" value="TraesCS7B02G460000"/>
</dbReference>
<keyword evidence="6" id="KW-0067">ATP-binding</keyword>
<dbReference type="SUPFAM" id="SSF56112">
    <property type="entry name" value="Protein kinase-like (PK-like)"/>
    <property type="match status" value="1"/>
</dbReference>
<dbReference type="FunFam" id="3.30.200.20:FF:000465">
    <property type="entry name" value="Cysteine-rich receptor-like protein kinase 6"/>
    <property type="match status" value="1"/>
</dbReference>
<dbReference type="OrthoDB" id="1748533at2759"/>
<evidence type="ECO:0000256" key="5">
    <source>
        <dbReference type="ARBA" id="ARBA00022777"/>
    </source>
</evidence>
<evidence type="ECO:0000256" key="2">
    <source>
        <dbReference type="ARBA" id="ARBA00022527"/>
    </source>
</evidence>
<dbReference type="Gene3D" id="3.30.200.20">
    <property type="entry name" value="Phosphorylase Kinase, domain 1"/>
    <property type="match status" value="1"/>
</dbReference>
<dbReference type="Gramene" id="TraesCAD_scaffold_022674_01G000100.1">
    <property type="protein sequence ID" value="TraesCAD_scaffold_022674_01G000100.1"/>
    <property type="gene ID" value="TraesCAD_scaffold_022674_01G000100"/>
</dbReference>
<organism evidence="10">
    <name type="scientific">Triticum aestivum</name>
    <name type="common">Wheat</name>
    <dbReference type="NCBI Taxonomy" id="4565"/>
    <lineage>
        <taxon>Eukaryota</taxon>
        <taxon>Viridiplantae</taxon>
        <taxon>Streptophyta</taxon>
        <taxon>Embryophyta</taxon>
        <taxon>Tracheophyta</taxon>
        <taxon>Spermatophyta</taxon>
        <taxon>Magnoliopsida</taxon>
        <taxon>Liliopsida</taxon>
        <taxon>Poales</taxon>
        <taxon>Poaceae</taxon>
        <taxon>BOP clade</taxon>
        <taxon>Pooideae</taxon>
        <taxon>Triticodae</taxon>
        <taxon>Triticeae</taxon>
        <taxon>Triticinae</taxon>
        <taxon>Triticum</taxon>
    </lineage>
</organism>
<dbReference type="EC" id="2.7.11.1" evidence="1"/>
<comment type="catalytic activity">
    <reaction evidence="8">
        <text>L-seryl-[protein] + ATP = O-phospho-L-seryl-[protein] + ADP + H(+)</text>
        <dbReference type="Rhea" id="RHEA:17989"/>
        <dbReference type="Rhea" id="RHEA-COMP:9863"/>
        <dbReference type="Rhea" id="RHEA-COMP:11604"/>
        <dbReference type="ChEBI" id="CHEBI:15378"/>
        <dbReference type="ChEBI" id="CHEBI:29999"/>
        <dbReference type="ChEBI" id="CHEBI:30616"/>
        <dbReference type="ChEBI" id="CHEBI:83421"/>
        <dbReference type="ChEBI" id="CHEBI:456216"/>
        <dbReference type="EC" id="2.7.11.1"/>
    </reaction>
</comment>
<dbReference type="Gramene" id="TraesCS7B03G1242900.2">
    <property type="protein sequence ID" value="TraesCS7B03G1242900.2.CDS"/>
    <property type="gene ID" value="TraesCS7B03G1242900"/>
</dbReference>
<dbReference type="SMART" id="SM00220">
    <property type="entry name" value="S_TKc"/>
    <property type="match status" value="1"/>
</dbReference>
<dbReference type="InterPro" id="IPR008271">
    <property type="entry name" value="Ser/Thr_kinase_AS"/>
</dbReference>
<reference evidence="10" key="1">
    <citation type="submission" date="2018-08" db="EMBL/GenBank/DDBJ databases">
        <authorList>
            <person name="Rossello M."/>
        </authorList>
    </citation>
    <scope>NUCLEOTIDE SEQUENCE [LARGE SCALE GENOMIC DNA]</scope>
    <source>
        <strain evidence="10">cv. Chinese Spring</strain>
    </source>
</reference>
<evidence type="ECO:0000259" key="9">
    <source>
        <dbReference type="PROSITE" id="PS50011"/>
    </source>
</evidence>
<proteinExistence type="predicted"/>
<accession>A0A3B6SPS2</accession>
<evidence type="ECO:0000313" key="10">
    <source>
        <dbReference type="EnsemblPlants" id="TraesCS7B02G460000.1"/>
    </source>
</evidence>
<dbReference type="Pfam" id="PF00069">
    <property type="entry name" value="Pkinase"/>
    <property type="match status" value="1"/>
</dbReference>